<reference evidence="2" key="1">
    <citation type="submission" date="2012-11" db="EMBL/GenBank/DDBJ databases">
        <title>Dependencies among metagenomic species, viruses, plasmids and units of genetic variation.</title>
        <authorList>
            <person name="Nielsen H.B."/>
            <person name="Almeida M."/>
            <person name="Juncker A.S."/>
            <person name="Rasmussen S."/>
            <person name="Li J."/>
            <person name="Sunagawa S."/>
            <person name="Plichta D."/>
            <person name="Gautier L."/>
            <person name="Le Chatelier E."/>
            <person name="Peletier E."/>
            <person name="Bonde I."/>
            <person name="Nielsen T."/>
            <person name="Manichanh C."/>
            <person name="Arumugam M."/>
            <person name="Batto J."/>
            <person name="Santos M.B.Q.D."/>
            <person name="Blom N."/>
            <person name="Borruel N."/>
            <person name="Burgdorf K.S."/>
            <person name="Boumezbeur F."/>
            <person name="Casellas F."/>
            <person name="Dore J."/>
            <person name="Guarner F."/>
            <person name="Hansen T."/>
            <person name="Hildebrand F."/>
            <person name="Kaas R.S."/>
            <person name="Kennedy S."/>
            <person name="Kristiansen K."/>
            <person name="Kultima J.R."/>
            <person name="Leonard P."/>
            <person name="Levenez F."/>
            <person name="Lund O."/>
            <person name="Moumen B."/>
            <person name="Le Paslier D."/>
            <person name="Pons N."/>
            <person name="Pedersen O."/>
            <person name="Prifti E."/>
            <person name="Qin J."/>
            <person name="Raes J."/>
            <person name="Tap J."/>
            <person name="Tims S."/>
            <person name="Ussery D.W."/>
            <person name="Yamada T."/>
            <person name="MetaHit consortium"/>
            <person name="Renault P."/>
            <person name="Sicheritz-Ponten T."/>
            <person name="Bork P."/>
            <person name="Wang J."/>
            <person name="Brunak S."/>
            <person name="Ehrlich S.D."/>
        </authorList>
    </citation>
    <scope>NUCLEOTIDE SEQUENCE [LARGE SCALE GENOMIC DNA]</scope>
</reference>
<feature type="transmembrane region" description="Helical" evidence="1">
    <location>
        <begin position="86"/>
        <end position="109"/>
    </location>
</feature>
<protein>
    <submittedName>
        <fullName evidence="2">Pro-sigmaK processing inhibitor BofA</fullName>
    </submittedName>
</protein>
<dbReference type="InterPro" id="IPR010001">
    <property type="entry name" value="BofA"/>
</dbReference>
<proteinExistence type="predicted"/>
<dbReference type="STRING" id="1262914.BN533_02134"/>
<evidence type="ECO:0000256" key="1">
    <source>
        <dbReference type="SAM" id="Phobius"/>
    </source>
</evidence>
<evidence type="ECO:0000313" key="2">
    <source>
        <dbReference type="EMBL" id="CDB44914.1"/>
    </source>
</evidence>
<comment type="caution">
    <text evidence="2">The sequence shown here is derived from an EMBL/GenBank/DDBJ whole genome shotgun (WGS) entry which is preliminary data.</text>
</comment>
<accession>R6IEA4</accession>
<sequence>MQEIESAVRDLGGSAMQGIDHAVKGLNSGTLEGTLPFIIGVLILVVVVKCFSLPFRLIWNGICGAVALWFINLIGGFLGFGLKITVIKALIAGFFGIPGCLAVILWELYAR</sequence>
<dbReference type="EMBL" id="CBDS010000004">
    <property type="protein sequence ID" value="CDB44914.1"/>
    <property type="molecule type" value="Genomic_DNA"/>
</dbReference>
<feature type="transmembrane region" description="Helical" evidence="1">
    <location>
        <begin position="33"/>
        <end position="51"/>
    </location>
</feature>
<dbReference type="AlphaFoldDB" id="R6IEA4"/>
<accession>A0A3G9H499</accession>
<organism evidence="2">
    <name type="scientific">Phascolarctobacterium faecium</name>
    <dbReference type="NCBI Taxonomy" id="33025"/>
    <lineage>
        <taxon>Bacteria</taxon>
        <taxon>Bacillati</taxon>
        <taxon>Bacillota</taxon>
        <taxon>Negativicutes</taxon>
        <taxon>Acidaminococcales</taxon>
        <taxon>Acidaminococcaceae</taxon>
        <taxon>Phascolarctobacterium</taxon>
    </lineage>
</organism>
<dbReference type="eggNOG" id="ENOG5033C8V">
    <property type="taxonomic scope" value="Bacteria"/>
</dbReference>
<keyword evidence="1" id="KW-1133">Transmembrane helix</keyword>
<gene>
    <name evidence="2" type="ORF">BN533_02134</name>
</gene>
<dbReference type="RefSeq" id="WP_021719033.1">
    <property type="nucleotide sequence ID" value="NZ_AP019004.1"/>
</dbReference>
<keyword evidence="1" id="KW-0812">Transmembrane</keyword>
<keyword evidence="1" id="KW-0472">Membrane</keyword>
<dbReference type="HOGENOM" id="CLU_167355_2_1_9"/>
<dbReference type="Pfam" id="PF07441">
    <property type="entry name" value="BofA"/>
    <property type="match status" value="1"/>
</dbReference>
<feature type="transmembrane region" description="Helical" evidence="1">
    <location>
        <begin position="58"/>
        <end position="80"/>
    </location>
</feature>
<dbReference type="GeneID" id="49405863"/>
<name>R6IEA4_9FIRM</name>